<comment type="caution">
    <text evidence="2">The sequence shown here is derived from an EMBL/GenBank/DDBJ whole genome shotgun (WGS) entry which is preliminary data.</text>
</comment>
<name>A0AAV3NQ37_LITER</name>
<dbReference type="PANTHER" id="PTHR47718">
    <property type="entry name" value="OS01G0519700 PROTEIN"/>
    <property type="match status" value="1"/>
</dbReference>
<sequence>MVERSSSNGYYSSLLSSIESKAFNNIGLEDKSTWKNLTFPDATSTYNFYKSYATQAGFVVRKHWRSCKDSSKKKIDIPFYFHYSCSKRGFTKGSASNPSNDFEVDYVEVVVVVVNVEAGIPNRPSFELFSRMANSVEKVGFRPIDLKNFLFTVRHLKLEDGEGSCLLEYFGLELLNKANYFYSVQFDSEEQVASIFWSDGIMRSDYPCFGDVFSFDTIFWTNNLYRPLGSFIGFNHHRQIYQCQAIRATVLSVMPSSVFHGLSSWNINENAKRNLGRYADTNSNEPSVEQKYQQVCLYMNGIASRVCIFNEPYNVFLNDIMEAGKRAELFIQSLVPISISEASSTSKAPPIVKARIVVKAASSRKKEKRFKSLVERHQAKKQASWKKQLERSDSLNEVQSNLLELSSSGNSAH</sequence>
<accession>A0AAV3NQ37</accession>
<evidence type="ECO:0008006" key="4">
    <source>
        <dbReference type="Google" id="ProtNLM"/>
    </source>
</evidence>
<evidence type="ECO:0000256" key="1">
    <source>
        <dbReference type="SAM" id="MobiDB-lite"/>
    </source>
</evidence>
<gene>
    <name evidence="2" type="ORF">LIER_35401</name>
</gene>
<evidence type="ECO:0000313" key="3">
    <source>
        <dbReference type="Proteomes" id="UP001454036"/>
    </source>
</evidence>
<feature type="region of interest" description="Disordered" evidence="1">
    <location>
        <begin position="369"/>
        <end position="392"/>
    </location>
</feature>
<protein>
    <recommendedName>
        <fullName evidence="4">Protein FAR1-RELATED SEQUENCE</fullName>
    </recommendedName>
</protein>
<dbReference type="EMBL" id="BAABME010015492">
    <property type="protein sequence ID" value="GAA0141474.1"/>
    <property type="molecule type" value="Genomic_DNA"/>
</dbReference>
<dbReference type="Proteomes" id="UP001454036">
    <property type="component" value="Unassembled WGS sequence"/>
</dbReference>
<keyword evidence="3" id="KW-1185">Reference proteome</keyword>
<organism evidence="2 3">
    <name type="scientific">Lithospermum erythrorhizon</name>
    <name type="common">Purple gromwell</name>
    <name type="synonym">Lithospermum officinale var. erythrorhizon</name>
    <dbReference type="NCBI Taxonomy" id="34254"/>
    <lineage>
        <taxon>Eukaryota</taxon>
        <taxon>Viridiplantae</taxon>
        <taxon>Streptophyta</taxon>
        <taxon>Embryophyta</taxon>
        <taxon>Tracheophyta</taxon>
        <taxon>Spermatophyta</taxon>
        <taxon>Magnoliopsida</taxon>
        <taxon>eudicotyledons</taxon>
        <taxon>Gunneridae</taxon>
        <taxon>Pentapetalae</taxon>
        <taxon>asterids</taxon>
        <taxon>lamiids</taxon>
        <taxon>Boraginales</taxon>
        <taxon>Boraginaceae</taxon>
        <taxon>Boraginoideae</taxon>
        <taxon>Lithospermeae</taxon>
        <taxon>Lithospermum</taxon>
    </lineage>
</organism>
<proteinExistence type="predicted"/>
<reference evidence="2 3" key="1">
    <citation type="submission" date="2024-01" db="EMBL/GenBank/DDBJ databases">
        <title>The complete chloroplast genome sequence of Lithospermum erythrorhizon: insights into the phylogenetic relationship among Boraginaceae species and the maternal lineages of purple gromwells.</title>
        <authorList>
            <person name="Okada T."/>
            <person name="Watanabe K."/>
        </authorList>
    </citation>
    <scope>NUCLEOTIDE SEQUENCE [LARGE SCALE GENOMIC DNA]</scope>
</reference>
<dbReference type="PANTHER" id="PTHR47718:SF2">
    <property type="entry name" value="PROTEIN FAR1-RELATED SEQUENCE 5-LIKE"/>
    <property type="match status" value="1"/>
</dbReference>
<dbReference type="AlphaFoldDB" id="A0AAV3NQ37"/>
<evidence type="ECO:0000313" key="2">
    <source>
        <dbReference type="EMBL" id="GAA0141474.1"/>
    </source>
</evidence>